<dbReference type="PANTHER" id="PTHR11691:SF37">
    <property type="entry name" value="INTERFERON OMEGA-1"/>
    <property type="match status" value="1"/>
</dbReference>
<name>A0ABM1D7T1_CERSS</name>
<keyword evidence="5" id="KW-1015">Disulfide bond</keyword>
<accession>A0ABM1D7T1</accession>
<evidence type="ECO:0000256" key="6">
    <source>
        <dbReference type="RuleBase" id="RU000436"/>
    </source>
</evidence>
<dbReference type="SMART" id="SM00076">
    <property type="entry name" value="IFabd"/>
    <property type="match status" value="1"/>
</dbReference>
<evidence type="ECO:0000256" key="2">
    <source>
        <dbReference type="ARBA" id="ARBA00022514"/>
    </source>
</evidence>
<organism evidence="8 9">
    <name type="scientific">Ceratotherium simum simum</name>
    <name type="common">Southern white rhinoceros</name>
    <dbReference type="NCBI Taxonomy" id="73337"/>
    <lineage>
        <taxon>Eukaryota</taxon>
        <taxon>Metazoa</taxon>
        <taxon>Chordata</taxon>
        <taxon>Craniata</taxon>
        <taxon>Vertebrata</taxon>
        <taxon>Euteleostomi</taxon>
        <taxon>Mammalia</taxon>
        <taxon>Eutheria</taxon>
        <taxon>Laurasiatheria</taxon>
        <taxon>Perissodactyla</taxon>
        <taxon>Rhinocerotidae</taxon>
        <taxon>Ceratotherium</taxon>
    </lineage>
</organism>
<evidence type="ECO:0000313" key="8">
    <source>
        <dbReference type="Proteomes" id="UP000694910"/>
    </source>
</evidence>
<evidence type="ECO:0000313" key="9">
    <source>
        <dbReference type="RefSeq" id="XP_014647862.1"/>
    </source>
</evidence>
<keyword evidence="2 6" id="KW-0202">Cytokine</keyword>
<protein>
    <submittedName>
        <fullName evidence="9">Interferon omega-2-like</fullName>
    </submittedName>
</protein>
<dbReference type="PANTHER" id="PTHR11691">
    <property type="entry name" value="TYPE I INTERFERON"/>
    <property type="match status" value="1"/>
</dbReference>
<dbReference type="Gene3D" id="1.20.1250.10">
    <property type="match status" value="1"/>
</dbReference>
<gene>
    <name evidence="9" type="primary">LOC101397191</name>
</gene>
<sequence>MALPFSFLTALVVLSCHSICSLGFPKALAIPVLHEMLQQIFNLFHTERSSAAWNTTLLDKICSGLHQVLEDLDTCLTQKMDKTEDTPLGRKNLTLEEKRYFQEIHLDLKEKR</sequence>
<dbReference type="Proteomes" id="UP000694910">
    <property type="component" value="Unplaced"/>
</dbReference>
<evidence type="ECO:0000256" key="1">
    <source>
        <dbReference type="ARBA" id="ARBA00004613"/>
    </source>
</evidence>
<evidence type="ECO:0000256" key="7">
    <source>
        <dbReference type="SAM" id="SignalP"/>
    </source>
</evidence>
<evidence type="ECO:0000256" key="3">
    <source>
        <dbReference type="ARBA" id="ARBA00022525"/>
    </source>
</evidence>
<keyword evidence="8" id="KW-1185">Reference proteome</keyword>
<dbReference type="SUPFAM" id="SSF47266">
    <property type="entry name" value="4-helical cytokines"/>
    <property type="match status" value="1"/>
</dbReference>
<keyword evidence="4 6" id="KW-0051">Antiviral defense</keyword>
<dbReference type="Pfam" id="PF00143">
    <property type="entry name" value="Interferon"/>
    <property type="match status" value="1"/>
</dbReference>
<feature type="chain" id="PRO_5045513035" evidence="7">
    <location>
        <begin position="30"/>
        <end position="112"/>
    </location>
</feature>
<proteinExistence type="inferred from homology"/>
<dbReference type="RefSeq" id="XP_014647862.1">
    <property type="nucleotide sequence ID" value="XM_014792376.1"/>
</dbReference>
<evidence type="ECO:0000256" key="5">
    <source>
        <dbReference type="ARBA" id="ARBA00023157"/>
    </source>
</evidence>
<dbReference type="InterPro" id="IPR009079">
    <property type="entry name" value="4_helix_cytokine-like_core"/>
</dbReference>
<evidence type="ECO:0000256" key="4">
    <source>
        <dbReference type="ARBA" id="ARBA00023118"/>
    </source>
</evidence>
<keyword evidence="3" id="KW-0964">Secreted</keyword>
<keyword evidence="7" id="KW-0732">Signal</keyword>
<comment type="subcellular location">
    <subcellularLocation>
        <location evidence="1">Secreted</location>
    </subcellularLocation>
</comment>
<comment type="similarity">
    <text evidence="6">Belongs to the alpha/beta interferon family.</text>
</comment>
<reference evidence="9" key="1">
    <citation type="submission" date="2025-08" db="UniProtKB">
        <authorList>
            <consortium name="RefSeq"/>
        </authorList>
    </citation>
    <scope>IDENTIFICATION</scope>
</reference>
<dbReference type="GeneID" id="101397191"/>
<feature type="signal peptide" evidence="7">
    <location>
        <begin position="1"/>
        <end position="29"/>
    </location>
</feature>
<dbReference type="InterPro" id="IPR000471">
    <property type="entry name" value="Interferon_alpha/beta/delta"/>
</dbReference>